<evidence type="ECO:0000256" key="2">
    <source>
        <dbReference type="PIRSR" id="PIRSR640198-2"/>
    </source>
</evidence>
<evidence type="ECO:0000313" key="4">
    <source>
        <dbReference type="EMBL" id="MBK1884189.1"/>
    </source>
</evidence>
<gene>
    <name evidence="4" type="ORF">JIN85_17350</name>
</gene>
<reference evidence="4" key="1">
    <citation type="submission" date="2021-01" db="EMBL/GenBank/DDBJ databases">
        <title>Modified the classification status of verrucomicrobia.</title>
        <authorList>
            <person name="Feng X."/>
        </authorList>
    </citation>
    <scope>NUCLEOTIDE SEQUENCE</scope>
    <source>
        <strain evidence="4">KCTC 22041</strain>
    </source>
</reference>
<dbReference type="SUPFAM" id="SSF140931">
    <property type="entry name" value="Fic-like"/>
    <property type="match status" value="1"/>
</dbReference>
<name>A0A934SAB7_9BACT</name>
<evidence type="ECO:0000259" key="3">
    <source>
        <dbReference type="PROSITE" id="PS51459"/>
    </source>
</evidence>
<feature type="active site" evidence="1">
    <location>
        <position position="275"/>
    </location>
</feature>
<keyword evidence="5" id="KW-1185">Reference proteome</keyword>
<evidence type="ECO:0000256" key="1">
    <source>
        <dbReference type="PIRSR" id="PIRSR640198-1"/>
    </source>
</evidence>
<dbReference type="InterPro" id="IPR040198">
    <property type="entry name" value="Fido_containing"/>
</dbReference>
<dbReference type="PROSITE" id="PS51459">
    <property type="entry name" value="FIDO"/>
    <property type="match status" value="1"/>
</dbReference>
<dbReference type="GO" id="GO:0005524">
    <property type="term" value="F:ATP binding"/>
    <property type="evidence" value="ECO:0007669"/>
    <property type="project" value="UniProtKB-KW"/>
</dbReference>
<dbReference type="Pfam" id="PF02661">
    <property type="entry name" value="Fic"/>
    <property type="match status" value="1"/>
</dbReference>
<sequence>MKFPKIPPDWQKLLKEVANLNKVDVFIRSGQEESARTDRYLHWDEFSHRASPGELSLEQQWAAIRMRRNLRSQSIPLTDSKGRPFTFFLTQRAFEILHEIDLNCGGRIGVHEDGILQENTRDRYYVDSIVEEALTSSQLEGAVVTRSEAREMIRSHRAPATSHERMVINNYHTMRLISGLKGKPLTPELILLIHQNVTANTLERKEDEGSFRPAGSNVRVEDDESGEVFHIPPPAEELEERIERMCAFANETGMNGFLHPVIRSIILHFWVAFDHPFIDGNGRTARALFYWSMLRHGFWLAEFFSISHEILKAPKKYYRAFLHTETDANDLNYFILHQLEVILSSIKSLQSYIRRKQEEVENLRKHLSAGGDFNHRQLALLRHALKHPFASYTVVSHQTSHAISNQTAKNDLVALEIKNLLTKRKSGKAFVYSPASDLAAKLTG</sequence>
<dbReference type="PANTHER" id="PTHR13504">
    <property type="entry name" value="FIDO DOMAIN-CONTAINING PROTEIN DDB_G0283145"/>
    <property type="match status" value="1"/>
</dbReference>
<keyword evidence="2" id="KW-0547">Nucleotide-binding</keyword>
<dbReference type="AlphaFoldDB" id="A0A934SAB7"/>
<dbReference type="RefSeq" id="WP_200273149.1">
    <property type="nucleotide sequence ID" value="NZ_JAENIJ010000037.1"/>
</dbReference>
<dbReference type="InterPro" id="IPR003812">
    <property type="entry name" value="Fido"/>
</dbReference>
<dbReference type="Proteomes" id="UP000603141">
    <property type="component" value="Unassembled WGS sequence"/>
</dbReference>
<comment type="caution">
    <text evidence="4">The sequence shown here is derived from an EMBL/GenBank/DDBJ whole genome shotgun (WGS) entry which is preliminary data.</text>
</comment>
<organism evidence="4 5">
    <name type="scientific">Luteolibacter pohnpeiensis</name>
    <dbReference type="NCBI Taxonomy" id="454153"/>
    <lineage>
        <taxon>Bacteria</taxon>
        <taxon>Pseudomonadati</taxon>
        <taxon>Verrucomicrobiota</taxon>
        <taxon>Verrucomicrobiia</taxon>
        <taxon>Verrucomicrobiales</taxon>
        <taxon>Verrucomicrobiaceae</taxon>
        <taxon>Luteolibacter</taxon>
    </lineage>
</organism>
<dbReference type="InterPro" id="IPR036597">
    <property type="entry name" value="Fido-like_dom_sf"/>
</dbReference>
<proteinExistence type="predicted"/>
<accession>A0A934SAB7</accession>
<dbReference type="PANTHER" id="PTHR13504:SF38">
    <property type="entry name" value="FIDO DOMAIN-CONTAINING PROTEIN"/>
    <property type="match status" value="1"/>
</dbReference>
<keyword evidence="2" id="KW-0067">ATP-binding</keyword>
<protein>
    <submittedName>
        <fullName evidence="4">Fic family protein</fullName>
    </submittedName>
</protein>
<dbReference type="Gene3D" id="1.10.3290.10">
    <property type="entry name" value="Fido-like domain"/>
    <property type="match status" value="1"/>
</dbReference>
<dbReference type="EMBL" id="JAENIJ010000037">
    <property type="protein sequence ID" value="MBK1884189.1"/>
    <property type="molecule type" value="Genomic_DNA"/>
</dbReference>
<feature type="domain" description="Fido" evidence="3">
    <location>
        <begin position="185"/>
        <end position="337"/>
    </location>
</feature>
<feature type="binding site" evidence="2">
    <location>
        <begin position="279"/>
        <end position="286"/>
    </location>
    <ligand>
        <name>ATP</name>
        <dbReference type="ChEBI" id="CHEBI:30616"/>
    </ligand>
</feature>
<evidence type="ECO:0000313" key="5">
    <source>
        <dbReference type="Proteomes" id="UP000603141"/>
    </source>
</evidence>